<dbReference type="OrthoDB" id="3404132at2"/>
<name>A0A316FF75_9ACTN</name>
<evidence type="ECO:0000313" key="3">
    <source>
        <dbReference type="EMBL" id="PWK47003.1"/>
    </source>
</evidence>
<comment type="similarity">
    <text evidence="1">Belongs to the universal stress protein A family.</text>
</comment>
<accession>A0A316FF75</accession>
<dbReference type="InterPro" id="IPR006015">
    <property type="entry name" value="Universal_stress_UspA"/>
</dbReference>
<sequence>MNAPVVVGFDGSATARSAVHYGAREAKRRGCALQITHALGLPVILPPFHAPYDLHDQGPRAAMLDLLAKAAHEVQQEHADLSVTTHLLDGAASAILLGASRSAQLLVVGHRGAGGFAGLLAGSVSTQVAGHAHCPVLIVRGDDHLSDDGPIVVGTDGSAGSRAAAEAAFTQARLRAAELILAYHSARRSSAGAIATSTLPFWTTVGDSAAGTHGISARYPTVEYRTEVVSGESPAAALMAFSGRITADLLVVGSRGLGGFSGLVMGSTSRSLIEHAPCPVMVVPSPGHDRRG</sequence>
<comment type="caution">
    <text evidence="3">The sequence shown here is derived from an EMBL/GenBank/DDBJ whole genome shotgun (WGS) entry which is preliminary data.</text>
</comment>
<evidence type="ECO:0000313" key="4">
    <source>
        <dbReference type="Proteomes" id="UP000245697"/>
    </source>
</evidence>
<dbReference type="Proteomes" id="UP000245697">
    <property type="component" value="Unassembled WGS sequence"/>
</dbReference>
<gene>
    <name evidence="3" type="ORF">BC793_108117</name>
</gene>
<dbReference type="PANTHER" id="PTHR46268">
    <property type="entry name" value="STRESS RESPONSE PROTEIN NHAX"/>
    <property type="match status" value="1"/>
</dbReference>
<dbReference type="PANTHER" id="PTHR46268:SF6">
    <property type="entry name" value="UNIVERSAL STRESS PROTEIN UP12"/>
    <property type="match status" value="1"/>
</dbReference>
<evidence type="ECO:0000259" key="2">
    <source>
        <dbReference type="Pfam" id="PF00582"/>
    </source>
</evidence>
<protein>
    <submittedName>
        <fullName evidence="3">Nucleotide-binding universal stress UspA family protein</fullName>
    </submittedName>
</protein>
<feature type="domain" description="UspA" evidence="2">
    <location>
        <begin position="1"/>
        <end position="140"/>
    </location>
</feature>
<dbReference type="Pfam" id="PF00582">
    <property type="entry name" value="Usp"/>
    <property type="match status" value="2"/>
</dbReference>
<proteinExistence type="inferred from homology"/>
<dbReference type="CDD" id="cd00293">
    <property type="entry name" value="USP-like"/>
    <property type="match status" value="1"/>
</dbReference>
<feature type="domain" description="UspA" evidence="2">
    <location>
        <begin position="150"/>
        <end position="284"/>
    </location>
</feature>
<reference evidence="3 4" key="1">
    <citation type="submission" date="2018-05" db="EMBL/GenBank/DDBJ databases">
        <title>Genomic Encyclopedia of Archaeal and Bacterial Type Strains, Phase II (KMG-II): from individual species to whole genera.</title>
        <authorList>
            <person name="Goeker M."/>
        </authorList>
    </citation>
    <scope>NUCLEOTIDE SEQUENCE [LARGE SCALE GENOMIC DNA]</scope>
    <source>
        <strain evidence="3 4">DSM 45184</strain>
    </source>
</reference>
<dbReference type="EMBL" id="QGGR01000008">
    <property type="protein sequence ID" value="PWK47003.1"/>
    <property type="molecule type" value="Genomic_DNA"/>
</dbReference>
<evidence type="ECO:0000256" key="1">
    <source>
        <dbReference type="ARBA" id="ARBA00008791"/>
    </source>
</evidence>
<dbReference type="PRINTS" id="PR01438">
    <property type="entry name" value="UNVRSLSTRESS"/>
</dbReference>
<dbReference type="InterPro" id="IPR014729">
    <property type="entry name" value="Rossmann-like_a/b/a_fold"/>
</dbReference>
<dbReference type="AlphaFoldDB" id="A0A316FF75"/>
<keyword evidence="4" id="KW-1185">Reference proteome</keyword>
<dbReference type="InterPro" id="IPR006016">
    <property type="entry name" value="UspA"/>
</dbReference>
<organism evidence="3 4">
    <name type="scientific">Actinoplanes xinjiangensis</name>
    <dbReference type="NCBI Taxonomy" id="512350"/>
    <lineage>
        <taxon>Bacteria</taxon>
        <taxon>Bacillati</taxon>
        <taxon>Actinomycetota</taxon>
        <taxon>Actinomycetes</taxon>
        <taxon>Micromonosporales</taxon>
        <taxon>Micromonosporaceae</taxon>
        <taxon>Actinoplanes</taxon>
    </lineage>
</organism>
<dbReference type="RefSeq" id="WP_109594229.1">
    <property type="nucleotide sequence ID" value="NZ_BONA01000049.1"/>
</dbReference>
<dbReference type="Gene3D" id="3.40.50.620">
    <property type="entry name" value="HUPs"/>
    <property type="match status" value="2"/>
</dbReference>
<dbReference type="SUPFAM" id="SSF52402">
    <property type="entry name" value="Adenine nucleotide alpha hydrolases-like"/>
    <property type="match status" value="2"/>
</dbReference>